<comment type="caution">
    <text evidence="1">The sequence shown here is derived from an EMBL/GenBank/DDBJ whole genome shotgun (WGS) entry which is preliminary data.</text>
</comment>
<evidence type="ECO:0000313" key="2">
    <source>
        <dbReference type="Proteomes" id="UP001158067"/>
    </source>
</evidence>
<organism evidence="1 2">
    <name type="scientific">Neorhodopirellula lusitana</name>
    <dbReference type="NCBI Taxonomy" id="445327"/>
    <lineage>
        <taxon>Bacteria</taxon>
        <taxon>Pseudomonadati</taxon>
        <taxon>Planctomycetota</taxon>
        <taxon>Planctomycetia</taxon>
        <taxon>Pirellulales</taxon>
        <taxon>Pirellulaceae</taxon>
        <taxon>Neorhodopirellula</taxon>
    </lineage>
</organism>
<reference evidence="1 2" key="1">
    <citation type="submission" date="2017-05" db="EMBL/GenBank/DDBJ databases">
        <authorList>
            <person name="Varghese N."/>
            <person name="Submissions S."/>
        </authorList>
    </citation>
    <scope>NUCLEOTIDE SEQUENCE [LARGE SCALE GENOMIC DNA]</scope>
    <source>
        <strain evidence="1 2">DSM 25457</strain>
    </source>
</reference>
<protein>
    <submittedName>
        <fullName evidence="1">Immunity protein 41</fullName>
    </submittedName>
</protein>
<sequence>MNPSRIIAENTSQNPHWRQGAFLDTLHESHRWDIDEYWKLEWSLYVICDGLPRPPDGDVFRIFSYVMLLFSCHLDPNDGFVISNIDDDGLTSVRDRFQLVFEGYFRNAMPDPAIFDETNPLRGTEPTSTVA</sequence>
<dbReference type="Proteomes" id="UP001158067">
    <property type="component" value="Unassembled WGS sequence"/>
</dbReference>
<accession>A0ABY1PSS4</accession>
<proteinExistence type="predicted"/>
<gene>
    <name evidence="1" type="ORF">SAMN06265222_1011159</name>
</gene>
<evidence type="ECO:0000313" key="1">
    <source>
        <dbReference type="EMBL" id="SMP44550.1"/>
    </source>
</evidence>
<name>A0ABY1PSS4_9BACT</name>
<dbReference type="EMBL" id="FXUG01000001">
    <property type="protein sequence ID" value="SMP44550.1"/>
    <property type="molecule type" value="Genomic_DNA"/>
</dbReference>
<dbReference type="RefSeq" id="WP_283431291.1">
    <property type="nucleotide sequence ID" value="NZ_FXUG01000001.1"/>
</dbReference>
<keyword evidence="2" id="KW-1185">Reference proteome</keyword>